<sequence>PHCLSPNVTHEGSGGARGPASGTRISCAWRASCPPPSPPDRRSRAAEPNRVADCRADGSTSKAGGVRFPDDDEPPGSPTRRDDRSELSSLLAVREKDGSFLVKAGFLKSHHTYEVVFTLPEAPALGRELSTAPSSSPSRRTPNLRVQRIGATLEGGVKVTCEYRTHQEGVTQEDLTLVTKGRKDHSLKIRVQAKVIGEFPSGSDRTSARFCPGSVLVLSRFCPGSGSASFWILNQHESSFILDRQETSEQTQTSGLRLVKMGVFRFLFHI</sequence>
<dbReference type="PANTHER" id="PTHR13287">
    <property type="entry name" value="ADIPOSE-SECRETED SIGNALING PROTEIN"/>
    <property type="match status" value="1"/>
</dbReference>
<name>A0A8C7Y6U1_9TELE</name>
<feature type="compositionally biased region" description="Basic and acidic residues" evidence="1">
    <location>
        <begin position="39"/>
        <end position="56"/>
    </location>
</feature>
<evidence type="ECO:0000313" key="3">
    <source>
        <dbReference type="Proteomes" id="UP000694383"/>
    </source>
</evidence>
<proteinExistence type="predicted"/>
<dbReference type="PANTHER" id="PTHR13287:SF8">
    <property type="entry name" value="SI:CH211-151P13.8"/>
    <property type="match status" value="1"/>
</dbReference>
<organism evidence="2 3">
    <name type="scientific">Oryzias sinensis</name>
    <name type="common">Chinese medaka</name>
    <dbReference type="NCBI Taxonomy" id="183150"/>
    <lineage>
        <taxon>Eukaryota</taxon>
        <taxon>Metazoa</taxon>
        <taxon>Chordata</taxon>
        <taxon>Craniata</taxon>
        <taxon>Vertebrata</taxon>
        <taxon>Euteleostomi</taxon>
        <taxon>Actinopterygii</taxon>
        <taxon>Neopterygii</taxon>
        <taxon>Teleostei</taxon>
        <taxon>Neoteleostei</taxon>
        <taxon>Acanthomorphata</taxon>
        <taxon>Ovalentaria</taxon>
        <taxon>Atherinomorphae</taxon>
        <taxon>Beloniformes</taxon>
        <taxon>Adrianichthyidae</taxon>
        <taxon>Oryziinae</taxon>
        <taxon>Oryzias</taxon>
    </lineage>
</organism>
<protein>
    <submittedName>
        <fullName evidence="2">Uncharacterized protein</fullName>
    </submittedName>
</protein>
<reference evidence="2" key="1">
    <citation type="submission" date="2025-08" db="UniProtKB">
        <authorList>
            <consortium name="Ensembl"/>
        </authorList>
    </citation>
    <scope>IDENTIFICATION</scope>
</reference>
<evidence type="ECO:0000256" key="1">
    <source>
        <dbReference type="SAM" id="MobiDB-lite"/>
    </source>
</evidence>
<dbReference type="GeneTree" id="ENSGT00940000178499"/>
<evidence type="ECO:0000313" key="2">
    <source>
        <dbReference type="Ensembl" id="ENSOSIP00000023081.1"/>
    </source>
</evidence>
<dbReference type="Pfam" id="PF15006">
    <property type="entry name" value="DUF4517"/>
    <property type="match status" value="1"/>
</dbReference>
<dbReference type="AlphaFoldDB" id="A0A8C7Y6U1"/>
<reference evidence="2" key="2">
    <citation type="submission" date="2025-09" db="UniProtKB">
        <authorList>
            <consortium name="Ensembl"/>
        </authorList>
    </citation>
    <scope>IDENTIFICATION</scope>
</reference>
<feature type="region of interest" description="Disordered" evidence="1">
    <location>
        <begin position="1"/>
        <end position="87"/>
    </location>
</feature>
<accession>A0A8C7Y6U1</accession>
<feature type="compositionally biased region" description="Polar residues" evidence="1">
    <location>
        <begin position="1"/>
        <end position="10"/>
    </location>
</feature>
<dbReference type="InterPro" id="IPR026794">
    <property type="entry name" value="ADISSP"/>
</dbReference>
<dbReference type="Ensembl" id="ENSOSIT00000024378.1">
    <property type="protein sequence ID" value="ENSOSIP00000023081.1"/>
    <property type="gene ID" value="ENSOSIG00000012141.1"/>
</dbReference>
<keyword evidence="3" id="KW-1185">Reference proteome</keyword>
<dbReference type="Proteomes" id="UP000694383">
    <property type="component" value="Unplaced"/>
</dbReference>